<feature type="compositionally biased region" description="Low complexity" evidence="1">
    <location>
        <begin position="1"/>
        <end position="14"/>
    </location>
</feature>
<reference evidence="2 3" key="1">
    <citation type="submission" date="2024-02" db="EMBL/GenBank/DDBJ databases">
        <authorList>
            <person name="Chen Y."/>
            <person name="Shah S."/>
            <person name="Dougan E. K."/>
            <person name="Thang M."/>
            <person name="Chan C."/>
        </authorList>
    </citation>
    <scope>NUCLEOTIDE SEQUENCE [LARGE SCALE GENOMIC DNA]</scope>
</reference>
<dbReference type="SUPFAM" id="SSF52540">
    <property type="entry name" value="P-loop containing nucleoside triphosphate hydrolases"/>
    <property type="match status" value="1"/>
</dbReference>
<keyword evidence="3" id="KW-1185">Reference proteome</keyword>
<gene>
    <name evidence="2" type="ORF">CCMP2556_LOCUS31652</name>
</gene>
<evidence type="ECO:0008006" key="4">
    <source>
        <dbReference type="Google" id="ProtNLM"/>
    </source>
</evidence>
<dbReference type="Proteomes" id="UP001642484">
    <property type="component" value="Unassembled WGS sequence"/>
</dbReference>
<name>A0ABP0NKW9_9DINO</name>
<sequence length="1192" mass="133769">MPKRPAAAVPQCAAPAPPARRLRGKQSADDHAVPPRAPPGAEPPRMQRPAASTHLCQRRPGEPCIFSTSASGARARYQGASRQCPWCSTEALSEALAAHGGRRQMSRSLNIFWTSNKDIFAAAVQRLPAAWRAHFPLQVLGMSPAIHSEEALRQALASASGRGRVLAALRKKQTTEPDVVEMAIQALPVEMQQEMRDKAAEEPRRAKAARHKAEEDDAMDQWEAAMAARRSVRAEASAEAQTLYEERVAEDRARVRRKFFPQKERQVKHSGHRWSHPMPAALQQTVQDLQSNDTGLPAAQESPVAAMLEQWCKVGSWAVCKACHSLEPRHLKEIDVRRTAPPLVDKCKWCAGPQGVDGVPQVADVPEPLRGLTPSCVKALQPLELDCGPYQRPPHGYRVHTALARLAWSQQSVEEKLAALPRQERKPAKKAFTYLMRAGSRSEYRTYVKQHEKFLCQNPDPADADRKRPLQMLEAAGIECALWPDLYWDSDHCETVIRATDVRRLQRRGLLDEDDEDEDDVGRGSIRRSFLRKILGPILDYTADYQLLQFIHLRLLSMRIMLKGCTFTPAYWAQRHAAVLDLQRQCGYPILFKTWAPYEWSAPYHAALLHDLAALLRSRQHLAGSETLHLAHVMVELLREWVAGGTRKHGEQSSTWKSHALAATLPGGQRCRINFAARLEFQDGKRKQASQQYHGRGAVHLHALLFAEELEALQLHRRLQATEPHEGHHLRGYVVDQLSYTGSGWPVHEAESSWDAKEGVVQLQHTEKDSDLGIRAYDPEELDVLKCHVDNLMPQAARSDKGRSLMLRYVATYDTKFSSSFSHELLSDAQVSGYGLAFRVLSTFHPSEPEMWLTLFPQVFPSFVLGGTMKPIVAPWPGMPQMPNFVEAYENCGWRDDRMTLLEYLRKTNDKGDIIHWLQRAHASADTALDLGAFASQYKTFGEKVVAAEMVTIFSDKYFGQWLLLHVPFRSAAAFLAEDILERVPTRYRLFACALRAAPEFWRDAAEVRAHLELAAHKDNYIANALAMIAAQARIVEKYLNGELSLDDEVPDPEDATAGILGAPPPVVARPKFNRAQRLFEEKALQRLDAVSAFRDAESPEEVERLAAELEEQNSILLCMGAPGTGKTFVVDYLIQVAVGRGLRALYALPTGQLACRMRQRHPNIHVDTCHGAFGFFRPLQDNEGRLYLANL</sequence>
<feature type="region of interest" description="Disordered" evidence="1">
    <location>
        <begin position="1"/>
        <end position="58"/>
    </location>
</feature>
<dbReference type="Gene3D" id="3.40.50.300">
    <property type="entry name" value="P-loop containing nucleotide triphosphate hydrolases"/>
    <property type="match status" value="1"/>
</dbReference>
<proteinExistence type="predicted"/>
<organism evidence="2 3">
    <name type="scientific">Durusdinium trenchii</name>
    <dbReference type="NCBI Taxonomy" id="1381693"/>
    <lineage>
        <taxon>Eukaryota</taxon>
        <taxon>Sar</taxon>
        <taxon>Alveolata</taxon>
        <taxon>Dinophyceae</taxon>
        <taxon>Suessiales</taxon>
        <taxon>Symbiodiniaceae</taxon>
        <taxon>Durusdinium</taxon>
    </lineage>
</organism>
<accession>A0ABP0NKW9</accession>
<evidence type="ECO:0000313" key="2">
    <source>
        <dbReference type="EMBL" id="CAK9064422.1"/>
    </source>
</evidence>
<dbReference type="InterPro" id="IPR027417">
    <property type="entry name" value="P-loop_NTPase"/>
</dbReference>
<evidence type="ECO:0000313" key="3">
    <source>
        <dbReference type="Proteomes" id="UP001642484"/>
    </source>
</evidence>
<evidence type="ECO:0000256" key="1">
    <source>
        <dbReference type="SAM" id="MobiDB-lite"/>
    </source>
</evidence>
<dbReference type="Pfam" id="PF13245">
    <property type="entry name" value="AAA_19"/>
    <property type="match status" value="1"/>
</dbReference>
<protein>
    <recommendedName>
        <fullName evidence="4">ATP-dependent DNA helicase</fullName>
    </recommendedName>
</protein>
<dbReference type="EMBL" id="CAXAMN010021915">
    <property type="protein sequence ID" value="CAK9064422.1"/>
    <property type="molecule type" value="Genomic_DNA"/>
</dbReference>
<comment type="caution">
    <text evidence="2">The sequence shown here is derived from an EMBL/GenBank/DDBJ whole genome shotgun (WGS) entry which is preliminary data.</text>
</comment>